<keyword evidence="3" id="KW-0378">Hydrolase</keyword>
<reference evidence="6" key="1">
    <citation type="submission" date="2017-01" db="EMBL/GenBank/DDBJ databases">
        <authorList>
            <person name="Wang Y."/>
            <person name="White M."/>
            <person name="Kvist S."/>
            <person name="Moncalvo J.-M."/>
        </authorList>
    </citation>
    <scope>NUCLEOTIDE SEQUENCE [LARGE SCALE GENOMIC DNA]</scope>
    <source>
        <strain evidence="6">COL-18-3</strain>
    </source>
</reference>
<evidence type="ECO:0000313" key="5">
    <source>
        <dbReference type="EMBL" id="OMH86387.1"/>
    </source>
</evidence>
<dbReference type="Proteomes" id="UP000188320">
    <property type="component" value="Unassembled WGS sequence"/>
</dbReference>
<dbReference type="PANTHER" id="PTHR16320">
    <property type="entry name" value="SPHINGOMYELINASE FAMILY MEMBER"/>
    <property type="match status" value="1"/>
</dbReference>
<gene>
    <name evidence="5" type="ORF">AX774_g34</name>
</gene>
<name>A0A1R1PZM2_ZANCU</name>
<dbReference type="PANTHER" id="PTHR16320:SF1">
    <property type="entry name" value="SPHINGOMYELINASE DDB_G0288017"/>
    <property type="match status" value="1"/>
</dbReference>
<dbReference type="OrthoDB" id="40902at2759"/>
<dbReference type="Gene3D" id="3.60.10.10">
    <property type="entry name" value="Endonuclease/exonuclease/phosphatase"/>
    <property type="match status" value="1"/>
</dbReference>
<evidence type="ECO:0000259" key="4">
    <source>
        <dbReference type="Pfam" id="PF03372"/>
    </source>
</evidence>
<protein>
    <recommendedName>
        <fullName evidence="2">sphingomyelin phosphodiesterase</fullName>
        <ecNumber evidence="2">3.1.4.12</ecNumber>
    </recommendedName>
</protein>
<feature type="domain" description="Endonuclease/exonuclease/phosphatase" evidence="4">
    <location>
        <begin position="62"/>
        <end position="242"/>
    </location>
</feature>
<dbReference type="GO" id="GO:0005737">
    <property type="term" value="C:cytoplasm"/>
    <property type="evidence" value="ECO:0007669"/>
    <property type="project" value="TreeGrafter"/>
</dbReference>
<sequence>MSEVQTGIQETNTGSYTGSEQKAILEEGGVKVRLLTQNIFMRPPLINNNGDDFKQERLDWFIKNVLDKYDVICLEEMFKFGSGRKTQLIKAAKARGLVYNATTPSKGFFDFGIDSGLLILSRYPIEHKESIQYPRGVHSDALSLKGALYARIKVEKENNLSVSNSSSADSDSSTSKYLNIFVTHTQASYTNTALTEPSVRVRLSQFHMLRKFMDKVLKTTYKVGEPLIILGDLNVNSRTHIITDETRKFEDNEKDGIDHSTEYTMMMNILRGVGIGDPKVLSPKHTDTFSSEDKLVFKDIIYESYKYHPVTFGNIIISEDGETAKPMEKAITSKDSNMVMDSIDYILWYEGKANPDTSSEIAVKSKYSSVRVEEFFAENEKFTQLSGK</sequence>
<proteinExistence type="inferred from homology"/>
<dbReference type="InterPro" id="IPR005135">
    <property type="entry name" value="Endo/exonuclease/phosphatase"/>
</dbReference>
<evidence type="ECO:0000313" key="6">
    <source>
        <dbReference type="Proteomes" id="UP000188320"/>
    </source>
</evidence>
<comment type="caution">
    <text evidence="5">The sequence shown here is derived from an EMBL/GenBank/DDBJ whole genome shotgun (WGS) entry which is preliminary data.</text>
</comment>
<dbReference type="AlphaFoldDB" id="A0A1R1PZM2"/>
<accession>A0A1R1PZM2</accession>
<dbReference type="InterPro" id="IPR038772">
    <property type="entry name" value="Sph/SMPD2-like"/>
</dbReference>
<dbReference type="InterPro" id="IPR036691">
    <property type="entry name" value="Endo/exonu/phosph_ase_sf"/>
</dbReference>
<dbReference type="Pfam" id="PF03372">
    <property type="entry name" value="Exo_endo_phos"/>
    <property type="match status" value="1"/>
</dbReference>
<keyword evidence="6" id="KW-1185">Reference proteome</keyword>
<comment type="similarity">
    <text evidence="1">Belongs to the neutral sphingomyelinase family.</text>
</comment>
<dbReference type="EMBL" id="LSSK01000004">
    <property type="protein sequence ID" value="OMH86387.1"/>
    <property type="molecule type" value="Genomic_DNA"/>
</dbReference>
<evidence type="ECO:0000256" key="3">
    <source>
        <dbReference type="ARBA" id="ARBA00022801"/>
    </source>
</evidence>
<evidence type="ECO:0000256" key="2">
    <source>
        <dbReference type="ARBA" id="ARBA00012369"/>
    </source>
</evidence>
<dbReference type="GO" id="GO:0005576">
    <property type="term" value="C:extracellular region"/>
    <property type="evidence" value="ECO:0007669"/>
    <property type="project" value="InterPro"/>
</dbReference>
<dbReference type="SUPFAM" id="SSF56219">
    <property type="entry name" value="DNase I-like"/>
    <property type="match status" value="1"/>
</dbReference>
<dbReference type="CDD" id="cd09078">
    <property type="entry name" value="nSMase"/>
    <property type="match status" value="1"/>
</dbReference>
<dbReference type="EC" id="3.1.4.12" evidence="2"/>
<organism evidence="5 6">
    <name type="scientific">Zancudomyces culisetae</name>
    <name type="common">Gut fungus</name>
    <name type="synonym">Smittium culisetae</name>
    <dbReference type="NCBI Taxonomy" id="1213189"/>
    <lineage>
        <taxon>Eukaryota</taxon>
        <taxon>Fungi</taxon>
        <taxon>Fungi incertae sedis</taxon>
        <taxon>Zoopagomycota</taxon>
        <taxon>Kickxellomycotina</taxon>
        <taxon>Harpellomycetes</taxon>
        <taxon>Harpellales</taxon>
        <taxon>Legeriomycetaceae</taxon>
        <taxon>Zancudomyces</taxon>
    </lineage>
</organism>
<dbReference type="GO" id="GO:0004767">
    <property type="term" value="F:sphingomyelin phosphodiesterase activity"/>
    <property type="evidence" value="ECO:0007669"/>
    <property type="project" value="UniProtKB-EC"/>
</dbReference>
<dbReference type="InterPro" id="IPR017766">
    <property type="entry name" value="Sphingomyelinase/PLipase_C"/>
</dbReference>
<evidence type="ECO:0000256" key="1">
    <source>
        <dbReference type="ARBA" id="ARBA00006335"/>
    </source>
</evidence>